<keyword evidence="4" id="KW-0223">Dioxygenase</keyword>
<proteinExistence type="predicted"/>
<feature type="region of interest" description="Disordered" evidence="1">
    <location>
        <begin position="347"/>
        <end position="380"/>
    </location>
</feature>
<dbReference type="Proteomes" id="UP000799764">
    <property type="component" value="Unassembled WGS sequence"/>
</dbReference>
<dbReference type="PANTHER" id="PTHR34315:SF1">
    <property type="entry name" value="INTRADIOL RING-CLEAVAGE DIOXYGENASES DOMAIN-CONTAINING PROTEIN-RELATED"/>
    <property type="match status" value="1"/>
</dbReference>
<dbReference type="Pfam" id="PF00775">
    <property type="entry name" value="Dioxygenase_C"/>
    <property type="match status" value="1"/>
</dbReference>
<keyword evidence="4" id="KW-0560">Oxidoreductase</keyword>
<dbReference type="AlphaFoldDB" id="A0A9P4PEM5"/>
<dbReference type="InterPro" id="IPR015889">
    <property type="entry name" value="Intradiol_dOase_core"/>
</dbReference>
<dbReference type="SUPFAM" id="SSF49482">
    <property type="entry name" value="Aromatic compound dioxygenase"/>
    <property type="match status" value="1"/>
</dbReference>
<dbReference type="EMBL" id="MU001505">
    <property type="protein sequence ID" value="KAF2441943.1"/>
    <property type="molecule type" value="Genomic_DNA"/>
</dbReference>
<protein>
    <submittedName>
        <fullName evidence="4">Aromatic compound dioxygenase</fullName>
    </submittedName>
</protein>
<accession>A0A9P4PEM5</accession>
<evidence type="ECO:0000259" key="3">
    <source>
        <dbReference type="Pfam" id="PF00775"/>
    </source>
</evidence>
<feature type="chain" id="PRO_5040464626" evidence="2">
    <location>
        <begin position="19"/>
        <end position="380"/>
    </location>
</feature>
<keyword evidence="2" id="KW-0732">Signal</keyword>
<gene>
    <name evidence="4" type="ORF">P171DRAFT_366263</name>
</gene>
<dbReference type="CDD" id="cd03457">
    <property type="entry name" value="intradiol_dioxygenase_like"/>
    <property type="match status" value="1"/>
</dbReference>
<reference evidence="4" key="1">
    <citation type="journal article" date="2020" name="Stud. Mycol.">
        <title>101 Dothideomycetes genomes: a test case for predicting lifestyles and emergence of pathogens.</title>
        <authorList>
            <person name="Haridas S."/>
            <person name="Albert R."/>
            <person name="Binder M."/>
            <person name="Bloem J."/>
            <person name="Labutti K."/>
            <person name="Salamov A."/>
            <person name="Andreopoulos B."/>
            <person name="Baker S."/>
            <person name="Barry K."/>
            <person name="Bills G."/>
            <person name="Bluhm B."/>
            <person name="Cannon C."/>
            <person name="Castanera R."/>
            <person name="Culley D."/>
            <person name="Daum C."/>
            <person name="Ezra D."/>
            <person name="Gonzalez J."/>
            <person name="Henrissat B."/>
            <person name="Kuo A."/>
            <person name="Liang C."/>
            <person name="Lipzen A."/>
            <person name="Lutzoni F."/>
            <person name="Magnuson J."/>
            <person name="Mondo S."/>
            <person name="Nolan M."/>
            <person name="Ohm R."/>
            <person name="Pangilinan J."/>
            <person name="Park H.-J."/>
            <person name="Ramirez L."/>
            <person name="Alfaro M."/>
            <person name="Sun H."/>
            <person name="Tritt A."/>
            <person name="Yoshinaga Y."/>
            <person name="Zwiers L.-H."/>
            <person name="Turgeon B."/>
            <person name="Goodwin S."/>
            <person name="Spatafora J."/>
            <person name="Crous P."/>
            <person name="Grigoriev I."/>
        </authorList>
    </citation>
    <scope>NUCLEOTIDE SEQUENCE</scope>
    <source>
        <strain evidence="4">CBS 690.94</strain>
    </source>
</reference>
<feature type="signal peptide" evidence="2">
    <location>
        <begin position="1"/>
        <end position="18"/>
    </location>
</feature>
<dbReference type="InterPro" id="IPR000627">
    <property type="entry name" value="Intradiol_dOase_C"/>
</dbReference>
<evidence type="ECO:0000313" key="4">
    <source>
        <dbReference type="EMBL" id="KAF2441943.1"/>
    </source>
</evidence>
<comment type="caution">
    <text evidence="4">The sequence shown here is derived from an EMBL/GenBank/DDBJ whole genome shotgun (WGS) entry which is preliminary data.</text>
</comment>
<name>A0A9P4PEM5_9PLEO</name>
<organism evidence="4 5">
    <name type="scientific">Karstenula rhodostoma CBS 690.94</name>
    <dbReference type="NCBI Taxonomy" id="1392251"/>
    <lineage>
        <taxon>Eukaryota</taxon>
        <taxon>Fungi</taxon>
        <taxon>Dikarya</taxon>
        <taxon>Ascomycota</taxon>
        <taxon>Pezizomycotina</taxon>
        <taxon>Dothideomycetes</taxon>
        <taxon>Pleosporomycetidae</taxon>
        <taxon>Pleosporales</taxon>
        <taxon>Massarineae</taxon>
        <taxon>Didymosphaeriaceae</taxon>
        <taxon>Karstenula</taxon>
    </lineage>
</organism>
<dbReference type="Gene3D" id="2.60.130.10">
    <property type="entry name" value="Aromatic compound dioxygenase"/>
    <property type="match status" value="1"/>
</dbReference>
<dbReference type="GO" id="GO:0016702">
    <property type="term" value="F:oxidoreductase activity, acting on single donors with incorporation of molecular oxygen, incorporation of two atoms of oxygen"/>
    <property type="evidence" value="ECO:0007669"/>
    <property type="project" value="InterPro"/>
</dbReference>
<evidence type="ECO:0000256" key="1">
    <source>
        <dbReference type="SAM" id="MobiDB-lite"/>
    </source>
</evidence>
<dbReference type="PANTHER" id="PTHR34315">
    <property type="match status" value="1"/>
</dbReference>
<dbReference type="GO" id="GO:0008199">
    <property type="term" value="F:ferric iron binding"/>
    <property type="evidence" value="ECO:0007669"/>
    <property type="project" value="InterPro"/>
</dbReference>
<feature type="domain" description="Intradiol ring-cleavage dioxygenases" evidence="3">
    <location>
        <begin position="138"/>
        <end position="231"/>
    </location>
</feature>
<keyword evidence="5" id="KW-1185">Reference proteome</keyword>
<dbReference type="OrthoDB" id="121380at2759"/>
<evidence type="ECO:0000313" key="5">
    <source>
        <dbReference type="Proteomes" id="UP000799764"/>
    </source>
</evidence>
<sequence length="380" mass="40610">MKFSTIISAALLAQQGVAHPGQSDADLQKEIQERREYLSTHKRTLADCADQLKARGNDALLQARRSAKLEAMRKKRSISTDKPLLKARSFDDVLNADHHSNLTITPETADPATLFTGNASCTLTPETTEGPYWVAGELVRENIVENEAGIPLTLDIQVVDVNTCEVVPQAYTEIWHCNSTGVYGGVVNPTNGNPADLANINNTALRGIQLTDDDGVVAFETLFPGHYTGRTPHIHVLTHIEAALNDNNTVTGGNITHVGQFFFDQALITEAEKEAPYTANTQELTVNKDDFIFKDEAANVDPVVEYVYLGDSISEGLFGWIAFGIDVAAARNVTPAVYLTENGGVVNPDAGAGGGPGGPPPTGPRPTNFPTGTASASESA</sequence>
<evidence type="ECO:0000256" key="2">
    <source>
        <dbReference type="SAM" id="SignalP"/>
    </source>
</evidence>